<organism evidence="2 3">
    <name type="scientific">Pontibacter chinhatensis</name>
    <dbReference type="NCBI Taxonomy" id="1436961"/>
    <lineage>
        <taxon>Bacteria</taxon>
        <taxon>Pseudomonadati</taxon>
        <taxon>Bacteroidota</taxon>
        <taxon>Cytophagia</taxon>
        <taxon>Cytophagales</taxon>
        <taxon>Hymenobacteraceae</taxon>
        <taxon>Pontibacter</taxon>
    </lineage>
</organism>
<gene>
    <name evidence="2" type="ORF">SAMN05421739_105222</name>
</gene>
<dbReference type="Proteomes" id="UP000198724">
    <property type="component" value="Unassembled WGS sequence"/>
</dbReference>
<keyword evidence="2" id="KW-0378">Hydrolase</keyword>
<dbReference type="STRING" id="1436961.SAMN05421739_105222"/>
<sequence>MFCVNLCVWIEKNLPFRHTTMFHPSPMRLLPNIVLYLMLSQLLFACSTSPDLAEKYKPKGRKVEVVKKGESFLLMRDGEPYFIKGAAGYEYFGRLSKYGGNSVRVWHTDNAQQVLDSAHAHGLTVTLGLWMAREREGFNYYDKKLVAKQREELREVVLKYKDHPALLMWGIGNELYADGSNVKVWDAVNGIAEMIHEVDPDHPTTTTIMNVPHKVVNLIVKRVPALDILSINSFGAMHNLPGELAKTDWKGPYVVSEFGARGYWESYYTWWMAPIEQTSSEKAEFARQRYEQSVLADTSRCLGSYVFLWGNKQETTPTWFSLINEQGEETALVHEMRQLWGDTATAMLNKPPYIAYLTLDEKFAFDQIYLRPGHTFEGAAFTYDPEQDSLQVQWEVLPESEVQDGNADKQEKPAPVADMLVRQEGTKVWLHTPQEEGAYRLYLYLRDGQNNLATANIPFYVTNKPLK</sequence>
<dbReference type="EMBL" id="FOOT01000005">
    <property type="protein sequence ID" value="SFH05306.1"/>
    <property type="molecule type" value="Genomic_DNA"/>
</dbReference>
<evidence type="ECO:0000313" key="3">
    <source>
        <dbReference type="Proteomes" id="UP000198724"/>
    </source>
</evidence>
<keyword evidence="3" id="KW-1185">Reference proteome</keyword>
<protein>
    <submittedName>
        <fullName evidence="2">Glycosyl hydrolases family 2, TIM barrel domain</fullName>
    </submittedName>
</protein>
<dbReference type="Gene3D" id="3.20.20.80">
    <property type="entry name" value="Glycosidases"/>
    <property type="match status" value="1"/>
</dbReference>
<dbReference type="AlphaFoldDB" id="A0A1I2WXZ8"/>
<dbReference type="GO" id="GO:0004553">
    <property type="term" value="F:hydrolase activity, hydrolyzing O-glycosyl compounds"/>
    <property type="evidence" value="ECO:0007669"/>
    <property type="project" value="InterPro"/>
</dbReference>
<name>A0A1I2WXZ8_9BACT</name>
<accession>A0A1I2WXZ8</accession>
<evidence type="ECO:0000313" key="2">
    <source>
        <dbReference type="EMBL" id="SFH05306.1"/>
    </source>
</evidence>
<evidence type="ECO:0000259" key="1">
    <source>
        <dbReference type="Pfam" id="PF02836"/>
    </source>
</evidence>
<dbReference type="InterPro" id="IPR017853">
    <property type="entry name" value="GH"/>
</dbReference>
<dbReference type="InterPro" id="IPR006103">
    <property type="entry name" value="Glyco_hydro_2_cat"/>
</dbReference>
<proteinExistence type="predicted"/>
<dbReference type="SUPFAM" id="SSF51445">
    <property type="entry name" value="(Trans)glycosidases"/>
    <property type="match status" value="1"/>
</dbReference>
<dbReference type="GO" id="GO:0005975">
    <property type="term" value="P:carbohydrate metabolic process"/>
    <property type="evidence" value="ECO:0007669"/>
    <property type="project" value="InterPro"/>
</dbReference>
<reference evidence="3" key="1">
    <citation type="submission" date="2016-10" db="EMBL/GenBank/DDBJ databases">
        <authorList>
            <person name="Varghese N."/>
            <person name="Submissions S."/>
        </authorList>
    </citation>
    <scope>NUCLEOTIDE SEQUENCE [LARGE SCALE GENOMIC DNA]</scope>
    <source>
        <strain evidence="3">LP51</strain>
    </source>
</reference>
<dbReference type="Pfam" id="PF02836">
    <property type="entry name" value="Glyco_hydro_2_C"/>
    <property type="match status" value="1"/>
</dbReference>
<feature type="domain" description="Glycoside hydrolase family 2 catalytic" evidence="1">
    <location>
        <begin position="95"/>
        <end position="260"/>
    </location>
</feature>